<gene>
    <name evidence="2" type="ORF">San01_72070</name>
</gene>
<organism evidence="2 3">
    <name type="scientific">Streptomyces angustmyceticus</name>
    <dbReference type="NCBI Taxonomy" id="285578"/>
    <lineage>
        <taxon>Bacteria</taxon>
        <taxon>Bacillati</taxon>
        <taxon>Actinomycetota</taxon>
        <taxon>Actinomycetes</taxon>
        <taxon>Kitasatosporales</taxon>
        <taxon>Streptomycetaceae</taxon>
        <taxon>Streptomyces</taxon>
    </lineage>
</organism>
<dbReference type="Proteomes" id="UP000325598">
    <property type="component" value="Unassembled WGS sequence"/>
</dbReference>
<evidence type="ECO:0000313" key="3">
    <source>
        <dbReference type="Proteomes" id="UP000325598"/>
    </source>
</evidence>
<dbReference type="OrthoDB" id="4554488at2"/>
<keyword evidence="3" id="KW-1185">Reference proteome</keyword>
<protein>
    <recommendedName>
        <fullName evidence="4">Peptidase inhibitor family I36</fullName>
    </recommendedName>
</protein>
<comment type="caution">
    <text evidence="2">The sequence shown here is derived from an EMBL/GenBank/DDBJ whole genome shotgun (WGS) entry which is preliminary data.</text>
</comment>
<name>A0A5J4LSZ4_9ACTN</name>
<dbReference type="Pfam" id="PF03995">
    <property type="entry name" value="Inhibitor_I36"/>
    <property type="match status" value="1"/>
</dbReference>
<reference evidence="2 3" key="1">
    <citation type="submission" date="2019-10" db="EMBL/GenBank/DDBJ databases">
        <title>Whole genome shotgun sequence of Streptomyces angustmyceticus NBRC 3934.</title>
        <authorList>
            <person name="Hosoyama A."/>
            <person name="Ichikawa N."/>
            <person name="Kimura A."/>
            <person name="Kitahashi Y."/>
            <person name="Komaki H."/>
            <person name="Uohara A."/>
        </authorList>
    </citation>
    <scope>NUCLEOTIDE SEQUENCE [LARGE SCALE GENOMIC DNA]</scope>
    <source>
        <strain evidence="2 3">NBRC 3934</strain>
    </source>
</reference>
<dbReference type="GeneID" id="96755954"/>
<dbReference type="RefSeq" id="WP_086715931.1">
    <property type="nucleotide sequence ID" value="NZ_BLAG01000036.1"/>
</dbReference>
<sequence length="124" mass="13415">MPVFPLFRKVALAAASLILATSPSALAAPPPKAAEPCYVEHFCLWGRGQFEGPMASYTKGSRNVAGQGLTRGGWSAWNRTSEAWCLWYKPGYAGGGKSVVKPGEKVSVTFHPFKSLLPRSAWRC</sequence>
<evidence type="ECO:0000256" key="1">
    <source>
        <dbReference type="SAM" id="SignalP"/>
    </source>
</evidence>
<dbReference type="EMBL" id="BLAG01000036">
    <property type="protein sequence ID" value="GES34719.1"/>
    <property type="molecule type" value="Genomic_DNA"/>
</dbReference>
<accession>A0A5J4LSZ4</accession>
<feature type="chain" id="PRO_5023848437" description="Peptidase inhibitor family I36" evidence="1">
    <location>
        <begin position="28"/>
        <end position="124"/>
    </location>
</feature>
<proteinExistence type="predicted"/>
<evidence type="ECO:0000313" key="2">
    <source>
        <dbReference type="EMBL" id="GES34719.1"/>
    </source>
</evidence>
<keyword evidence="1" id="KW-0732">Signal</keyword>
<evidence type="ECO:0008006" key="4">
    <source>
        <dbReference type="Google" id="ProtNLM"/>
    </source>
</evidence>
<feature type="signal peptide" evidence="1">
    <location>
        <begin position="1"/>
        <end position="27"/>
    </location>
</feature>
<dbReference type="AlphaFoldDB" id="A0A5J4LSZ4"/>